<dbReference type="InterPro" id="IPR023361">
    <property type="entry name" value="DUF1285_beta_roll_sf"/>
</dbReference>
<proteinExistence type="predicted"/>
<dbReference type="InterPro" id="IPR048342">
    <property type="entry name" value="DUF1285_C"/>
</dbReference>
<dbReference type="Gene3D" id="2.30.270.10">
    <property type="entry name" value="duf1285 protein"/>
    <property type="match status" value="1"/>
</dbReference>
<feature type="domain" description="DUF1285" evidence="1">
    <location>
        <begin position="21"/>
        <end position="87"/>
    </location>
</feature>
<name>A0A1M4SNL7_9RHOB</name>
<dbReference type="InterPro" id="IPR010707">
    <property type="entry name" value="DUF1285"/>
</dbReference>
<evidence type="ECO:0000313" key="4">
    <source>
        <dbReference type="Proteomes" id="UP000325134"/>
    </source>
</evidence>
<dbReference type="Gene3D" id="3.10.540.10">
    <property type="entry name" value="duf1285 like domain"/>
    <property type="match status" value="1"/>
</dbReference>
<dbReference type="Pfam" id="PF21028">
    <property type="entry name" value="DUF1285_C"/>
    <property type="match status" value="1"/>
</dbReference>
<dbReference type="Pfam" id="PF06938">
    <property type="entry name" value="DUF1285_N"/>
    <property type="match status" value="1"/>
</dbReference>
<sequence>MKPSPEGLAASVKAVKPRGLPPVDKWNPPFCGDLDMRIARDGTWYYLGSPITRFELVKLFSSILKKEGDAYFLVTPVEKVGITVEDAPFVAVDFDRSGAGEDQVLTFTTHVGDTVTAGPDHPIRVVIDPETNEPRPYILVRSNLEARIDRKSFYRLVDIATHHDGQFGVWSGGQFFAIAPSDAVGDG</sequence>
<evidence type="ECO:0000259" key="1">
    <source>
        <dbReference type="Pfam" id="PF06938"/>
    </source>
</evidence>
<feature type="domain" description="DUF1285" evidence="2">
    <location>
        <begin position="88"/>
        <end position="178"/>
    </location>
</feature>
<accession>A0A1M4SNL7</accession>
<gene>
    <name evidence="3" type="ORF">SAMN05444279_101203</name>
</gene>
<evidence type="ECO:0008006" key="5">
    <source>
        <dbReference type="Google" id="ProtNLM"/>
    </source>
</evidence>
<dbReference type="AlphaFoldDB" id="A0A1M4SNL7"/>
<protein>
    <recommendedName>
        <fullName evidence="5">Proteophosphoglycan</fullName>
    </recommendedName>
</protein>
<dbReference type="PIRSF" id="PIRSF029557">
    <property type="entry name" value="UCP029557"/>
    <property type="match status" value="1"/>
</dbReference>
<keyword evidence="4" id="KW-1185">Reference proteome</keyword>
<dbReference type="Gene3D" id="2.20.70.10">
    <property type="match status" value="1"/>
</dbReference>
<evidence type="ECO:0000259" key="2">
    <source>
        <dbReference type="Pfam" id="PF21028"/>
    </source>
</evidence>
<organism evidence="3 4">
    <name type="scientific">Ruegeria intermedia</name>
    <dbReference type="NCBI Taxonomy" id="996115"/>
    <lineage>
        <taxon>Bacteria</taxon>
        <taxon>Pseudomonadati</taxon>
        <taxon>Pseudomonadota</taxon>
        <taxon>Alphaproteobacteria</taxon>
        <taxon>Rhodobacterales</taxon>
        <taxon>Roseobacteraceae</taxon>
        <taxon>Ruegeria</taxon>
    </lineage>
</organism>
<reference evidence="3 4" key="1">
    <citation type="submission" date="2016-11" db="EMBL/GenBank/DDBJ databases">
        <authorList>
            <person name="Varghese N."/>
            <person name="Submissions S."/>
        </authorList>
    </citation>
    <scope>NUCLEOTIDE SEQUENCE [LARGE SCALE GENOMIC DNA]</scope>
    <source>
        <strain evidence="3 4">DSM 29341</strain>
    </source>
</reference>
<dbReference type="Proteomes" id="UP000325134">
    <property type="component" value="Unassembled WGS sequence"/>
</dbReference>
<evidence type="ECO:0000313" key="3">
    <source>
        <dbReference type="EMBL" id="SHE33833.1"/>
    </source>
</evidence>
<dbReference type="InterPro" id="IPR048341">
    <property type="entry name" value="DUF1285_N"/>
</dbReference>
<dbReference type="EMBL" id="FQVK01000001">
    <property type="protein sequence ID" value="SHE33833.1"/>
    <property type="molecule type" value="Genomic_DNA"/>
</dbReference>